<feature type="non-terminal residue" evidence="1">
    <location>
        <position position="100"/>
    </location>
</feature>
<dbReference type="Proteomes" id="UP000477543">
    <property type="component" value="Unassembled WGS sequence"/>
</dbReference>
<reference evidence="1 2" key="1">
    <citation type="submission" date="2020-01" db="EMBL/GenBank/DDBJ databases">
        <title>Glutamicibacter soli M275.</title>
        <authorList>
            <person name="Meng X."/>
        </authorList>
    </citation>
    <scope>NUCLEOTIDE SEQUENCE [LARGE SCALE GENOMIC DNA]</scope>
    <source>
        <strain evidence="1 2">M275</strain>
    </source>
</reference>
<accession>A0A6L9G7V6</accession>
<sequence length="100" mass="11025">GREWAVHMGDGHAPEHATFWSLDDDLVLGGDQLLPSISPNLGVYPTEPDADPVGEWLRSCRRFAELAQPRHLVLPGHKLPFTGLPDRLGQLIENHTSALD</sequence>
<dbReference type="Gene3D" id="3.60.15.10">
    <property type="entry name" value="Ribonuclease Z/Hydroxyacylglutathione hydrolase-like"/>
    <property type="match status" value="1"/>
</dbReference>
<evidence type="ECO:0000313" key="1">
    <source>
        <dbReference type="EMBL" id="NAZ18182.1"/>
    </source>
</evidence>
<evidence type="ECO:0000313" key="2">
    <source>
        <dbReference type="Proteomes" id="UP000477543"/>
    </source>
</evidence>
<protein>
    <submittedName>
        <fullName evidence="1">MBL fold metallo-hydrolase</fullName>
    </submittedName>
</protein>
<dbReference type="InterPro" id="IPR036866">
    <property type="entry name" value="RibonucZ/Hydroxyglut_hydro"/>
</dbReference>
<comment type="caution">
    <text evidence="1">The sequence shown here is derived from an EMBL/GenBank/DDBJ whole genome shotgun (WGS) entry which is preliminary data.</text>
</comment>
<name>A0A6L9G7V6_9MICC</name>
<dbReference type="GO" id="GO:0016787">
    <property type="term" value="F:hydrolase activity"/>
    <property type="evidence" value="ECO:0007669"/>
    <property type="project" value="UniProtKB-KW"/>
</dbReference>
<organism evidence="1 2">
    <name type="scientific">Glutamicibacter soli</name>
    <dbReference type="NCBI Taxonomy" id="453836"/>
    <lineage>
        <taxon>Bacteria</taxon>
        <taxon>Bacillati</taxon>
        <taxon>Actinomycetota</taxon>
        <taxon>Actinomycetes</taxon>
        <taxon>Micrococcales</taxon>
        <taxon>Micrococcaceae</taxon>
        <taxon>Glutamicibacter</taxon>
    </lineage>
</organism>
<dbReference type="SUPFAM" id="SSF56281">
    <property type="entry name" value="Metallo-hydrolase/oxidoreductase"/>
    <property type="match status" value="1"/>
</dbReference>
<dbReference type="AlphaFoldDB" id="A0A6L9G7V6"/>
<gene>
    <name evidence="1" type="ORF">GT020_19345</name>
</gene>
<proteinExistence type="predicted"/>
<keyword evidence="1" id="KW-0378">Hydrolase</keyword>
<dbReference type="EMBL" id="WYDN01000304">
    <property type="protein sequence ID" value="NAZ18182.1"/>
    <property type="molecule type" value="Genomic_DNA"/>
</dbReference>
<feature type="non-terminal residue" evidence="1">
    <location>
        <position position="1"/>
    </location>
</feature>